<feature type="domain" description="Glycoside hydrolase family 38 N-terminal" evidence="3">
    <location>
        <begin position="42"/>
        <end position="351"/>
    </location>
</feature>
<evidence type="ECO:0000313" key="6">
    <source>
        <dbReference type="Proteomes" id="UP000015101"/>
    </source>
</evidence>
<dbReference type="FunFam" id="3.20.110.10:FF:000012">
    <property type="entry name" value="Alpha-mannosidase B"/>
    <property type="match status" value="1"/>
</dbReference>
<sequence>MYDFLNHIEVSYPSYLWSHTGWIENLDVFYDIDQWRYEKLRVHVVPFSHNDPGWKLTPDSYFSAFTKNILDIVLDKLHFNEEMTFTWSEVILLKRWYNSLSLPNKEKFKSLVRNGRFEIVTGGMVMVDEALVHYESMVDQLISGHQWIQKELNYKVKSAWSLDSFGHSPTLTYLLKKSGIQNLFIQRTHYSVKRVLSTTKKIEFNWITSKDESLFTHMSPFTLYSTSHSCGPDVDVCCQFDFTKRRCWQWGTYVDADEITNDNIVEKSQMLLDQLRKKVQFVNHNDVYLLVGDDFSFSNTLDWEIQWNNMLKLFNHMNEYEHYNVEFRFSTIGNYLRSAEAKLKGMNFSIPYLDGDFYPYSDRSDQYWSGFYSSRPFLKQLIRNCQSLVR</sequence>
<dbReference type="Proteomes" id="UP000015101">
    <property type="component" value="Unassembled WGS sequence"/>
</dbReference>
<dbReference type="KEGG" id="hro:HELRODRAFT_89226"/>
<evidence type="ECO:0000259" key="3">
    <source>
        <dbReference type="Pfam" id="PF01074"/>
    </source>
</evidence>
<dbReference type="HOGENOM" id="CLU_028856_1_0_1"/>
<protein>
    <recommendedName>
        <fullName evidence="3">Glycoside hydrolase family 38 N-terminal domain-containing protein</fullName>
    </recommendedName>
</protein>
<dbReference type="InParanoid" id="T1G7A6"/>
<evidence type="ECO:0000313" key="4">
    <source>
        <dbReference type="EMBL" id="ESN93206.1"/>
    </source>
</evidence>
<dbReference type="InterPro" id="IPR050843">
    <property type="entry name" value="Glycosyl_Hydrlase_38"/>
</dbReference>
<dbReference type="InterPro" id="IPR011330">
    <property type="entry name" value="Glyco_hydro/deAcase_b/a-brl"/>
</dbReference>
<reference evidence="4 6" key="2">
    <citation type="journal article" date="2013" name="Nature">
        <title>Insights into bilaterian evolution from three spiralian genomes.</title>
        <authorList>
            <person name="Simakov O."/>
            <person name="Marletaz F."/>
            <person name="Cho S.J."/>
            <person name="Edsinger-Gonzales E."/>
            <person name="Havlak P."/>
            <person name="Hellsten U."/>
            <person name="Kuo D.H."/>
            <person name="Larsson T."/>
            <person name="Lv J."/>
            <person name="Arendt D."/>
            <person name="Savage R."/>
            <person name="Osoegawa K."/>
            <person name="de Jong P."/>
            <person name="Grimwood J."/>
            <person name="Chapman J.A."/>
            <person name="Shapiro H."/>
            <person name="Aerts A."/>
            <person name="Otillar R.P."/>
            <person name="Terry A.Y."/>
            <person name="Boore J.L."/>
            <person name="Grigoriev I.V."/>
            <person name="Lindberg D.R."/>
            <person name="Seaver E.C."/>
            <person name="Weisblat D.A."/>
            <person name="Putnam N.H."/>
            <person name="Rokhsar D.S."/>
        </authorList>
    </citation>
    <scope>NUCLEOTIDE SEQUENCE</scope>
</reference>
<dbReference type="CTD" id="20216953"/>
<dbReference type="PANTHER" id="PTHR11607">
    <property type="entry name" value="ALPHA-MANNOSIDASE"/>
    <property type="match status" value="1"/>
</dbReference>
<dbReference type="GO" id="GO:0004559">
    <property type="term" value="F:alpha-mannosidase activity"/>
    <property type="evidence" value="ECO:0007669"/>
    <property type="project" value="InterPro"/>
</dbReference>
<dbReference type="Gene3D" id="3.20.110.10">
    <property type="entry name" value="Glycoside hydrolase 38, N terminal domain"/>
    <property type="match status" value="1"/>
</dbReference>
<dbReference type="InterPro" id="IPR000602">
    <property type="entry name" value="Glyco_hydro_38_N"/>
</dbReference>
<name>T1G7A6_HELRO</name>
<reference evidence="6" key="1">
    <citation type="submission" date="2012-12" db="EMBL/GenBank/DDBJ databases">
        <authorList>
            <person name="Hellsten U."/>
            <person name="Grimwood J."/>
            <person name="Chapman J.A."/>
            <person name="Shapiro H."/>
            <person name="Aerts A."/>
            <person name="Otillar R.P."/>
            <person name="Terry A.Y."/>
            <person name="Boore J.L."/>
            <person name="Simakov O."/>
            <person name="Marletaz F."/>
            <person name="Cho S.-J."/>
            <person name="Edsinger-Gonzales E."/>
            <person name="Havlak P."/>
            <person name="Kuo D.-H."/>
            <person name="Larsson T."/>
            <person name="Lv J."/>
            <person name="Arendt D."/>
            <person name="Savage R."/>
            <person name="Osoegawa K."/>
            <person name="de Jong P."/>
            <person name="Lindberg D.R."/>
            <person name="Seaver E.C."/>
            <person name="Weisblat D.A."/>
            <person name="Putnam N.H."/>
            <person name="Grigoriev I.V."/>
            <person name="Rokhsar D.S."/>
        </authorList>
    </citation>
    <scope>NUCLEOTIDE SEQUENCE</scope>
</reference>
<dbReference type="GO" id="GO:0006013">
    <property type="term" value="P:mannose metabolic process"/>
    <property type="evidence" value="ECO:0007669"/>
    <property type="project" value="InterPro"/>
</dbReference>
<dbReference type="GeneID" id="20216953"/>
<keyword evidence="1" id="KW-0378">Hydrolase</keyword>
<dbReference type="OrthoDB" id="10261055at2759"/>
<evidence type="ECO:0000256" key="1">
    <source>
        <dbReference type="ARBA" id="ARBA00022801"/>
    </source>
</evidence>
<accession>T1G7A6</accession>
<dbReference type="Pfam" id="PF01074">
    <property type="entry name" value="Glyco_hydro_38N"/>
    <property type="match status" value="1"/>
</dbReference>
<gene>
    <name evidence="5" type="primary">20216953</name>
    <name evidence="4" type="ORF">HELRODRAFT_89226</name>
</gene>
<dbReference type="eggNOG" id="KOG1958">
    <property type="taxonomic scope" value="Eukaryota"/>
</dbReference>
<organism evidence="5 6">
    <name type="scientific">Helobdella robusta</name>
    <name type="common">Californian leech</name>
    <dbReference type="NCBI Taxonomy" id="6412"/>
    <lineage>
        <taxon>Eukaryota</taxon>
        <taxon>Metazoa</taxon>
        <taxon>Spiralia</taxon>
        <taxon>Lophotrochozoa</taxon>
        <taxon>Annelida</taxon>
        <taxon>Clitellata</taxon>
        <taxon>Hirudinea</taxon>
        <taxon>Rhynchobdellida</taxon>
        <taxon>Glossiphoniidae</taxon>
        <taxon>Helobdella</taxon>
    </lineage>
</organism>
<keyword evidence="2" id="KW-0326">Glycosidase</keyword>
<dbReference type="SUPFAM" id="SSF88713">
    <property type="entry name" value="Glycoside hydrolase/deacetylase"/>
    <property type="match status" value="1"/>
</dbReference>
<reference evidence="5" key="3">
    <citation type="submission" date="2015-06" db="UniProtKB">
        <authorList>
            <consortium name="EnsemblMetazoa"/>
        </authorList>
    </citation>
    <scope>IDENTIFICATION</scope>
</reference>
<dbReference type="InterPro" id="IPR037094">
    <property type="entry name" value="Glyco_hydro_38_cen_sf"/>
</dbReference>
<evidence type="ECO:0000313" key="5">
    <source>
        <dbReference type="EnsemblMetazoa" id="HelroP89226"/>
    </source>
</evidence>
<dbReference type="EMBL" id="KB097628">
    <property type="protein sequence ID" value="ESN93206.1"/>
    <property type="molecule type" value="Genomic_DNA"/>
</dbReference>
<proteinExistence type="predicted"/>
<evidence type="ECO:0000256" key="2">
    <source>
        <dbReference type="ARBA" id="ARBA00023295"/>
    </source>
</evidence>
<dbReference type="InterPro" id="IPR028995">
    <property type="entry name" value="Glyco_hydro_57/38_cen_sf"/>
</dbReference>
<dbReference type="AlphaFoldDB" id="T1G7A6"/>
<dbReference type="Gene3D" id="1.20.1270.50">
    <property type="entry name" value="Glycoside hydrolase family 38, central domain"/>
    <property type="match status" value="1"/>
</dbReference>
<keyword evidence="6" id="KW-1185">Reference proteome</keyword>
<dbReference type="InterPro" id="IPR027291">
    <property type="entry name" value="Glyco_hydro_38_N_sf"/>
</dbReference>
<dbReference type="EMBL" id="AMQM01007481">
    <property type="status" value="NOT_ANNOTATED_CDS"/>
    <property type="molecule type" value="Genomic_DNA"/>
</dbReference>
<dbReference type="SUPFAM" id="SSF88688">
    <property type="entry name" value="Families 57/38 glycoside transferase middle domain"/>
    <property type="match status" value="1"/>
</dbReference>
<dbReference type="RefSeq" id="XP_009028650.1">
    <property type="nucleotide sequence ID" value="XM_009030402.1"/>
</dbReference>
<dbReference type="EnsemblMetazoa" id="HelroT89226">
    <property type="protein sequence ID" value="HelroP89226"/>
    <property type="gene ID" value="HelroG89226"/>
</dbReference>
<dbReference type="OMA" id="FNHELEW"/>
<dbReference type="PANTHER" id="PTHR11607:SF3">
    <property type="entry name" value="LYSOSOMAL ALPHA-MANNOSIDASE"/>
    <property type="match status" value="1"/>
</dbReference>